<feature type="compositionally biased region" description="Low complexity" evidence="1">
    <location>
        <begin position="321"/>
        <end position="346"/>
    </location>
</feature>
<dbReference type="AlphaFoldDB" id="X0Z1R4"/>
<protein>
    <recommendedName>
        <fullName evidence="3">Collagen-like protein</fullName>
    </recommendedName>
</protein>
<dbReference type="Pfam" id="PF01391">
    <property type="entry name" value="Collagen"/>
    <property type="match status" value="1"/>
</dbReference>
<comment type="caution">
    <text evidence="2">The sequence shown here is derived from an EMBL/GenBank/DDBJ whole genome shotgun (WGS) entry which is preliminary data.</text>
</comment>
<feature type="non-terminal residue" evidence="2">
    <location>
        <position position="481"/>
    </location>
</feature>
<accession>X0Z1R4</accession>
<organism evidence="2">
    <name type="scientific">marine sediment metagenome</name>
    <dbReference type="NCBI Taxonomy" id="412755"/>
    <lineage>
        <taxon>unclassified sequences</taxon>
        <taxon>metagenomes</taxon>
        <taxon>ecological metagenomes</taxon>
    </lineage>
</organism>
<gene>
    <name evidence="2" type="ORF">S01H4_16324</name>
</gene>
<proteinExistence type="predicted"/>
<name>X0Z1R4_9ZZZZ</name>
<evidence type="ECO:0000256" key="1">
    <source>
        <dbReference type="SAM" id="MobiDB-lite"/>
    </source>
</evidence>
<feature type="region of interest" description="Disordered" evidence="1">
    <location>
        <begin position="321"/>
        <end position="368"/>
    </location>
</feature>
<evidence type="ECO:0000313" key="2">
    <source>
        <dbReference type="EMBL" id="GAG54443.1"/>
    </source>
</evidence>
<feature type="non-terminal residue" evidence="2">
    <location>
        <position position="1"/>
    </location>
</feature>
<dbReference type="EMBL" id="BART01007153">
    <property type="protein sequence ID" value="GAG54443.1"/>
    <property type="molecule type" value="Genomic_DNA"/>
</dbReference>
<evidence type="ECO:0008006" key="3">
    <source>
        <dbReference type="Google" id="ProtNLM"/>
    </source>
</evidence>
<reference evidence="2" key="1">
    <citation type="journal article" date="2014" name="Front. Microbiol.">
        <title>High frequency of phylogenetically diverse reductive dehalogenase-homologous genes in deep subseafloor sedimentary metagenomes.</title>
        <authorList>
            <person name="Kawai M."/>
            <person name="Futagami T."/>
            <person name="Toyoda A."/>
            <person name="Takaki Y."/>
            <person name="Nishi S."/>
            <person name="Hori S."/>
            <person name="Arai W."/>
            <person name="Tsubouchi T."/>
            <person name="Morono Y."/>
            <person name="Uchiyama I."/>
            <person name="Ito T."/>
            <person name="Fujiyama A."/>
            <person name="Inagaki F."/>
            <person name="Takami H."/>
        </authorList>
    </citation>
    <scope>NUCLEOTIDE SEQUENCE</scope>
    <source>
        <strain evidence="2">Expedition CK06-06</strain>
    </source>
</reference>
<dbReference type="InterPro" id="IPR008160">
    <property type="entry name" value="Collagen"/>
</dbReference>
<sequence>RIAKDISLAVINYQDISKEYSYWLSDTVKTGTSAFADGVSEFGQDIAEGAKDVSFDFSNSIKKATQSVTFGLYLAREGALVISDEAAELSWRFIEETKNINQLGRDLAEGTKTISINLTEGILTIGDTGTSVVKDNIQNIKSAFRGSLSAISSQLLTVGDELSSLTYIVGEAGEIIIEETGNTTSRIAKDISLAVINYQDISKEYSYWLGDTVKTRTSAFADGVSEFGQDIAEGAKTIYSRLAKDIQTIARSVIKGIMYIADALRQTGRYISQSFKKTYQFVTRPWRIFLPEKESIAKEEIQGIWKAIEKLKGEGLIGLTGSPGPQGPQGLQGSQGLQGITGSTGSRGRRGNRGPEGPPGAFDSGGNITAGSISATSIGATSIGSVTATFSGTLNAQGQVILTHAPTKPHDWAIAWAPGVENTNADDASLYINPASAEADSNLLALAVADSVKVLIDAEGDVFANSLTTSGSVNVGETTIS</sequence>